<dbReference type="PROSITE" id="PS00122">
    <property type="entry name" value="CARBOXYLESTERASE_B_1"/>
    <property type="match status" value="1"/>
</dbReference>
<evidence type="ECO:0000313" key="5">
    <source>
        <dbReference type="EMBL" id="KAF2666686.1"/>
    </source>
</evidence>
<evidence type="ECO:0000259" key="4">
    <source>
        <dbReference type="Pfam" id="PF00135"/>
    </source>
</evidence>
<dbReference type="OrthoDB" id="408631at2759"/>
<dbReference type="EC" id="3.1.1.-" evidence="3"/>
<evidence type="ECO:0000256" key="2">
    <source>
        <dbReference type="ARBA" id="ARBA00022801"/>
    </source>
</evidence>
<dbReference type="Pfam" id="PF00135">
    <property type="entry name" value="COesterase"/>
    <property type="match status" value="1"/>
</dbReference>
<dbReference type="InterPro" id="IPR019826">
    <property type="entry name" value="Carboxylesterase_B_AS"/>
</dbReference>
<name>A0A6A6U4X1_9PEZI</name>
<keyword evidence="3" id="KW-0732">Signal</keyword>
<proteinExistence type="inferred from homology"/>
<keyword evidence="2 3" id="KW-0378">Hydrolase</keyword>
<dbReference type="GO" id="GO:0016787">
    <property type="term" value="F:hydrolase activity"/>
    <property type="evidence" value="ECO:0007669"/>
    <property type="project" value="UniProtKB-KW"/>
</dbReference>
<dbReference type="Gene3D" id="3.40.50.1820">
    <property type="entry name" value="alpha/beta hydrolase"/>
    <property type="match status" value="1"/>
</dbReference>
<dbReference type="PANTHER" id="PTHR11559">
    <property type="entry name" value="CARBOXYLESTERASE"/>
    <property type="match status" value="1"/>
</dbReference>
<dbReference type="InterPro" id="IPR002018">
    <property type="entry name" value="CarbesteraseB"/>
</dbReference>
<sequence length="580" mass="61830">MVTSAAFAQYIPFLVAACCSTLAVAQNATTLTDSPIVTISRFGQIQGNRSQYINSVYNFKNISYASAPSGANRWRHPPHPSPWTGIRDATQFGPVCPQKSLGASPDPPYQSEDCLSLNIWTPANASLNNVVNNTQGVGVIPGSGASKYPVYVWIYGGRFSGGSASDARYEGAGLAAKGVVVVTMNYRLGALGFLAHPELSNSSRSGTSGNYGLVDQQAALHWTNENIASFGGDPTRITIGGQSAGAASVIANLNSPLAKGLFTGVIAESGVRYSSDPLIGSVAQSYRNLSTAEEQGVAFLKSLNVSTIEEARALPVSVFLAGSNGVDTTFDNTPLANNSIYGDPPLFRPVLDGYVLPRTYNETLRTGQHAGVSVMTGNNKDESGASPNPGYNTTSYTAVNEATFGSVGLADQFFSLYPASSANSSQNPDNSSNAFYRDAERVGTWLWANEYSAGAASNPVYNAGQNASGSVFTYYWTHAPPGQSQGAYHMSEINYAFNNLYATDSPWTAQDYQIADTLSTYWANFIATGNPNGPGLITWPENKADSPNTMEVGNAWKPIPVADQSHIEFVREWFSKWPTH</sequence>
<feature type="signal peptide" evidence="3">
    <location>
        <begin position="1"/>
        <end position="25"/>
    </location>
</feature>
<evidence type="ECO:0000256" key="3">
    <source>
        <dbReference type="RuleBase" id="RU361235"/>
    </source>
</evidence>
<dbReference type="EMBL" id="MU004238">
    <property type="protein sequence ID" value="KAF2666686.1"/>
    <property type="molecule type" value="Genomic_DNA"/>
</dbReference>
<gene>
    <name evidence="5" type="ORF">BT63DRAFT_315891</name>
</gene>
<dbReference type="AlphaFoldDB" id="A0A6A6U4X1"/>
<comment type="similarity">
    <text evidence="1 3">Belongs to the type-B carboxylesterase/lipase family.</text>
</comment>
<dbReference type="SUPFAM" id="SSF53474">
    <property type="entry name" value="alpha/beta-Hydrolases"/>
    <property type="match status" value="1"/>
</dbReference>
<dbReference type="InterPro" id="IPR029058">
    <property type="entry name" value="AB_hydrolase_fold"/>
</dbReference>
<feature type="chain" id="PRO_5025708018" description="Carboxylic ester hydrolase" evidence="3">
    <location>
        <begin position="26"/>
        <end position="580"/>
    </location>
</feature>
<organism evidence="5 6">
    <name type="scientific">Microthyrium microscopicum</name>
    <dbReference type="NCBI Taxonomy" id="703497"/>
    <lineage>
        <taxon>Eukaryota</taxon>
        <taxon>Fungi</taxon>
        <taxon>Dikarya</taxon>
        <taxon>Ascomycota</taxon>
        <taxon>Pezizomycotina</taxon>
        <taxon>Dothideomycetes</taxon>
        <taxon>Dothideomycetes incertae sedis</taxon>
        <taxon>Microthyriales</taxon>
        <taxon>Microthyriaceae</taxon>
        <taxon>Microthyrium</taxon>
    </lineage>
</organism>
<accession>A0A6A6U4X1</accession>
<evidence type="ECO:0000313" key="6">
    <source>
        <dbReference type="Proteomes" id="UP000799302"/>
    </source>
</evidence>
<keyword evidence="6" id="KW-1185">Reference proteome</keyword>
<evidence type="ECO:0000256" key="1">
    <source>
        <dbReference type="ARBA" id="ARBA00005964"/>
    </source>
</evidence>
<protein>
    <recommendedName>
        <fullName evidence="3">Carboxylic ester hydrolase</fullName>
        <ecNumber evidence="3">3.1.1.-</ecNumber>
    </recommendedName>
</protein>
<dbReference type="Proteomes" id="UP000799302">
    <property type="component" value="Unassembled WGS sequence"/>
</dbReference>
<reference evidence="5" key="1">
    <citation type="journal article" date="2020" name="Stud. Mycol.">
        <title>101 Dothideomycetes genomes: a test case for predicting lifestyles and emergence of pathogens.</title>
        <authorList>
            <person name="Haridas S."/>
            <person name="Albert R."/>
            <person name="Binder M."/>
            <person name="Bloem J."/>
            <person name="Labutti K."/>
            <person name="Salamov A."/>
            <person name="Andreopoulos B."/>
            <person name="Baker S."/>
            <person name="Barry K."/>
            <person name="Bills G."/>
            <person name="Bluhm B."/>
            <person name="Cannon C."/>
            <person name="Castanera R."/>
            <person name="Culley D."/>
            <person name="Daum C."/>
            <person name="Ezra D."/>
            <person name="Gonzalez J."/>
            <person name="Henrissat B."/>
            <person name="Kuo A."/>
            <person name="Liang C."/>
            <person name="Lipzen A."/>
            <person name="Lutzoni F."/>
            <person name="Magnuson J."/>
            <person name="Mondo S."/>
            <person name="Nolan M."/>
            <person name="Ohm R."/>
            <person name="Pangilinan J."/>
            <person name="Park H.-J."/>
            <person name="Ramirez L."/>
            <person name="Alfaro M."/>
            <person name="Sun H."/>
            <person name="Tritt A."/>
            <person name="Yoshinaga Y."/>
            <person name="Zwiers L.-H."/>
            <person name="Turgeon B."/>
            <person name="Goodwin S."/>
            <person name="Spatafora J."/>
            <person name="Crous P."/>
            <person name="Grigoriev I."/>
        </authorList>
    </citation>
    <scope>NUCLEOTIDE SEQUENCE</scope>
    <source>
        <strain evidence="5">CBS 115976</strain>
    </source>
</reference>
<dbReference type="InterPro" id="IPR050309">
    <property type="entry name" value="Type-B_Carboxylest/Lipase"/>
</dbReference>
<feature type="domain" description="Carboxylesterase type B" evidence="4">
    <location>
        <begin position="34"/>
        <end position="555"/>
    </location>
</feature>